<protein>
    <submittedName>
        <fullName evidence="8">Nocardicin N-oxygenase</fullName>
    </submittedName>
</protein>
<dbReference type="PROSITE" id="PS00086">
    <property type="entry name" value="CYTOCHROME_P450"/>
    <property type="match status" value="1"/>
</dbReference>
<dbReference type="Gene3D" id="1.10.630.10">
    <property type="entry name" value="Cytochrome P450"/>
    <property type="match status" value="1"/>
</dbReference>
<dbReference type="PANTHER" id="PTHR46696:SF1">
    <property type="entry name" value="CYTOCHROME P450 YJIB-RELATED"/>
    <property type="match status" value="1"/>
</dbReference>
<reference evidence="8 9" key="1">
    <citation type="submission" date="2018-08" db="EMBL/GenBank/DDBJ databases">
        <title>Genomic Encyclopedia of Archaeal and Bacterial Type Strains, Phase II (KMG-II): from individual species to whole genera.</title>
        <authorList>
            <person name="Goeker M."/>
        </authorList>
    </citation>
    <scope>NUCLEOTIDE SEQUENCE [LARGE SCALE GENOMIC DNA]</scope>
    <source>
        <strain evidence="8 9">DSM 45791</strain>
    </source>
</reference>
<evidence type="ECO:0000256" key="4">
    <source>
        <dbReference type="ARBA" id="ARBA00023002"/>
    </source>
</evidence>
<dbReference type="GO" id="GO:0005506">
    <property type="term" value="F:iron ion binding"/>
    <property type="evidence" value="ECO:0007669"/>
    <property type="project" value="InterPro"/>
</dbReference>
<dbReference type="AlphaFoldDB" id="A0A3E0HEQ3"/>
<accession>A0A3E0HEQ3</accession>
<keyword evidence="2 7" id="KW-0349">Heme</keyword>
<dbReference type="GO" id="GO:0004497">
    <property type="term" value="F:monooxygenase activity"/>
    <property type="evidence" value="ECO:0007669"/>
    <property type="project" value="UniProtKB-KW"/>
</dbReference>
<keyword evidence="4 7" id="KW-0560">Oxidoreductase</keyword>
<sequence length="392" mass="42489">MEGLRYPLAPAVGWRPAEQFLRLRQEEPVVRVNLPSGDEGWLVTRYEDNKALLADPRFSRALAARARAPRARLASLEQDAVTTTDPPQHTRLRRLAVSAFTTGRVTALSPVIRGFIADGIDELVKSGTAGDLVQHVSEPVPMRVICALLGLPSADHDWFRDRARTYLSAGAHGAADVERAGAELRWYLGDAVAERRLHPGEDLLSGLVAAGDDDKLTDGEIVAFGVTLLMAGYSPTSHQIAGSVFALLHEPSNWQRLTAELLPTAVEELLRYCPMPASGGTVRIATEDVSLGGVLIRAGEAVLPALVSANRDETVFADADRLVIDRADNPHVAFGHGIHRCLGAQLARAELRLTLEALRERLPGLRLAVPAAEIRWQLGGMQRGPAELPVTW</sequence>
<dbReference type="InterPro" id="IPR036396">
    <property type="entry name" value="Cyt_P450_sf"/>
</dbReference>
<evidence type="ECO:0000256" key="7">
    <source>
        <dbReference type="RuleBase" id="RU000461"/>
    </source>
</evidence>
<dbReference type="EMBL" id="QUNO01000009">
    <property type="protein sequence ID" value="REH43751.1"/>
    <property type="molecule type" value="Genomic_DNA"/>
</dbReference>
<evidence type="ECO:0000313" key="8">
    <source>
        <dbReference type="EMBL" id="REH43751.1"/>
    </source>
</evidence>
<dbReference type="FunFam" id="1.10.630.10:FF:000018">
    <property type="entry name" value="Cytochrome P450 monooxygenase"/>
    <property type="match status" value="1"/>
</dbReference>
<evidence type="ECO:0000256" key="2">
    <source>
        <dbReference type="ARBA" id="ARBA00022617"/>
    </source>
</evidence>
<name>A0A3E0HEQ3_9PSEU</name>
<proteinExistence type="inferred from homology"/>
<comment type="similarity">
    <text evidence="1 7">Belongs to the cytochrome P450 family.</text>
</comment>
<dbReference type="CDD" id="cd11031">
    <property type="entry name" value="Cyp158A-like"/>
    <property type="match status" value="1"/>
</dbReference>
<dbReference type="GO" id="GO:0020037">
    <property type="term" value="F:heme binding"/>
    <property type="evidence" value="ECO:0007669"/>
    <property type="project" value="InterPro"/>
</dbReference>
<organism evidence="8 9">
    <name type="scientific">Kutzneria buriramensis</name>
    <dbReference type="NCBI Taxonomy" id="1045776"/>
    <lineage>
        <taxon>Bacteria</taxon>
        <taxon>Bacillati</taxon>
        <taxon>Actinomycetota</taxon>
        <taxon>Actinomycetes</taxon>
        <taxon>Pseudonocardiales</taxon>
        <taxon>Pseudonocardiaceae</taxon>
        <taxon>Kutzneria</taxon>
    </lineage>
</organism>
<dbReference type="PANTHER" id="PTHR46696">
    <property type="entry name" value="P450, PUTATIVE (EUROFUNG)-RELATED"/>
    <property type="match status" value="1"/>
</dbReference>
<dbReference type="Pfam" id="PF00067">
    <property type="entry name" value="p450"/>
    <property type="match status" value="1"/>
</dbReference>
<evidence type="ECO:0000313" key="9">
    <source>
        <dbReference type="Proteomes" id="UP000256269"/>
    </source>
</evidence>
<dbReference type="InterPro" id="IPR001128">
    <property type="entry name" value="Cyt_P450"/>
</dbReference>
<dbReference type="GO" id="GO:0016705">
    <property type="term" value="F:oxidoreductase activity, acting on paired donors, with incorporation or reduction of molecular oxygen"/>
    <property type="evidence" value="ECO:0007669"/>
    <property type="project" value="InterPro"/>
</dbReference>
<keyword evidence="5 7" id="KW-0408">Iron</keyword>
<evidence type="ECO:0000256" key="1">
    <source>
        <dbReference type="ARBA" id="ARBA00010617"/>
    </source>
</evidence>
<keyword evidence="9" id="KW-1185">Reference proteome</keyword>
<comment type="caution">
    <text evidence="8">The sequence shown here is derived from an EMBL/GenBank/DDBJ whole genome shotgun (WGS) entry which is preliminary data.</text>
</comment>
<dbReference type="RefSeq" id="WP_116177178.1">
    <property type="nucleotide sequence ID" value="NZ_CP144375.1"/>
</dbReference>
<evidence type="ECO:0000256" key="3">
    <source>
        <dbReference type="ARBA" id="ARBA00022723"/>
    </source>
</evidence>
<keyword evidence="3 7" id="KW-0479">Metal-binding</keyword>
<dbReference type="PRINTS" id="PR00359">
    <property type="entry name" value="BP450"/>
</dbReference>
<evidence type="ECO:0000256" key="5">
    <source>
        <dbReference type="ARBA" id="ARBA00023004"/>
    </source>
</evidence>
<dbReference type="Proteomes" id="UP000256269">
    <property type="component" value="Unassembled WGS sequence"/>
</dbReference>
<dbReference type="SUPFAM" id="SSF48264">
    <property type="entry name" value="Cytochrome P450"/>
    <property type="match status" value="1"/>
</dbReference>
<gene>
    <name evidence="8" type="ORF">BCF44_109294</name>
</gene>
<evidence type="ECO:0000256" key="6">
    <source>
        <dbReference type="ARBA" id="ARBA00023033"/>
    </source>
</evidence>
<dbReference type="InterPro" id="IPR002397">
    <property type="entry name" value="Cyt_P450_B"/>
</dbReference>
<keyword evidence="6 7" id="KW-0503">Monooxygenase</keyword>
<dbReference type="PRINTS" id="PR00385">
    <property type="entry name" value="P450"/>
</dbReference>
<dbReference type="InterPro" id="IPR017972">
    <property type="entry name" value="Cyt_P450_CS"/>
</dbReference>